<dbReference type="EMBL" id="QUNG01000011">
    <property type="protein sequence ID" value="REG81944.1"/>
    <property type="molecule type" value="Genomic_DNA"/>
</dbReference>
<gene>
    <name evidence="2" type="ORF">DFP81_11124</name>
</gene>
<evidence type="ECO:0000256" key="1">
    <source>
        <dbReference type="SAM" id="MobiDB-lite"/>
    </source>
</evidence>
<feature type="region of interest" description="Disordered" evidence="1">
    <location>
        <begin position="1"/>
        <end position="22"/>
    </location>
</feature>
<sequence length="488" mass="56603">MAKPSKKEKRKQKSKIKAKAARRAVHDRNSERKLAENILRFGKKLTRRQFDAYCYCRMPLVRFSAEEIEWYSLFDNKLLGIVIRDVTDNDYGFIVLGRDSRRLFRCLEVSREFHDTPEKARKDLARKIFQDYLGKAQDIYPQGDETDAGFDLFADVIPENEQHHGYRILKNEPRFEAARNIVSEIVNSFVDNDGHFEREFQSVNFQARLWELYLHIYIHNAGLMVENNHPAPDFEVSFFGEKIFIEAVTVNPSENANRPDLPPPQTHEEIEERLNDFMPIKFGSPLFSKLKKKYWEKEHVSGKPIILAIHDYHNDNAMTWSRTALSEYLYGIRTRIVDGKPSVEDIEKHSWEGKEIPSGFFFQDEAENVSAVLFSNQATIPKFNRMGKIAGLGSADVKMIRNGFLYNPDPEAIHPIPFTKDLDDPDYEESWSDGLIMFHNPNAKNPVDPDVFSDISHVFYSKEEGFYGYHQPYDVLGSITVVVTEAKE</sequence>
<name>A0A3E0DIS3_9GAMM</name>
<dbReference type="Proteomes" id="UP000256542">
    <property type="component" value="Unassembled WGS sequence"/>
</dbReference>
<protein>
    <submittedName>
        <fullName evidence="2">Uncharacterized protein</fullName>
    </submittedName>
</protein>
<accession>A0A3E0DIS3</accession>
<dbReference type="AlphaFoldDB" id="A0A3E0DIS3"/>
<keyword evidence="3" id="KW-1185">Reference proteome</keyword>
<evidence type="ECO:0000313" key="3">
    <source>
        <dbReference type="Proteomes" id="UP000256542"/>
    </source>
</evidence>
<dbReference type="RefSeq" id="WP_220342995.1">
    <property type="nucleotide sequence ID" value="NZ_QUNG01000011.1"/>
</dbReference>
<organism evidence="2 3">
    <name type="scientific">Marinomonas pollencensis</name>
    <dbReference type="NCBI Taxonomy" id="491954"/>
    <lineage>
        <taxon>Bacteria</taxon>
        <taxon>Pseudomonadati</taxon>
        <taxon>Pseudomonadota</taxon>
        <taxon>Gammaproteobacteria</taxon>
        <taxon>Oceanospirillales</taxon>
        <taxon>Oceanospirillaceae</taxon>
        <taxon>Marinomonas</taxon>
    </lineage>
</organism>
<proteinExistence type="predicted"/>
<comment type="caution">
    <text evidence="2">The sequence shown here is derived from an EMBL/GenBank/DDBJ whole genome shotgun (WGS) entry which is preliminary data.</text>
</comment>
<evidence type="ECO:0000313" key="2">
    <source>
        <dbReference type="EMBL" id="REG81944.1"/>
    </source>
</evidence>
<reference evidence="2 3" key="1">
    <citation type="submission" date="2018-08" db="EMBL/GenBank/DDBJ databases">
        <title>Genomic Encyclopedia of Type Strains, Phase III (KMG-III): the genomes of soil and plant-associated and newly described type strains.</title>
        <authorList>
            <person name="Whitman W."/>
        </authorList>
    </citation>
    <scope>NUCLEOTIDE SEQUENCE [LARGE SCALE GENOMIC DNA]</scope>
    <source>
        <strain evidence="2 3">CECT 7375</strain>
    </source>
</reference>